<dbReference type="STRING" id="1754191.A0A1Y1VES4"/>
<dbReference type="PANTHER" id="PTHR16317:SF1">
    <property type="entry name" value="KICSTOR COMPLEX PROTEIN ITFG2"/>
    <property type="match status" value="1"/>
</dbReference>
<evidence type="ECO:0000313" key="2">
    <source>
        <dbReference type="Proteomes" id="UP000193719"/>
    </source>
</evidence>
<keyword evidence="2" id="KW-1185">Reference proteome</keyword>
<dbReference type="InterPro" id="IPR028994">
    <property type="entry name" value="Integrin_alpha_N"/>
</dbReference>
<proteinExistence type="predicted"/>
<dbReference type="PANTHER" id="PTHR16317">
    <property type="entry name" value="INTEGRIN ALPHA REPEAT DOMAIN-CONTAINING"/>
    <property type="match status" value="1"/>
</dbReference>
<dbReference type="Proteomes" id="UP000193719">
    <property type="component" value="Unassembled WGS sequence"/>
</dbReference>
<dbReference type="Gene3D" id="2.130.10.130">
    <property type="entry name" value="Integrin alpha, N-terminal"/>
    <property type="match status" value="1"/>
</dbReference>
<comment type="caution">
    <text evidence="1">The sequence shown here is derived from an EMBL/GenBank/DDBJ whole genome shotgun (WGS) entry which is preliminary data.</text>
</comment>
<dbReference type="EMBL" id="MCFH01000011">
    <property type="protein sequence ID" value="ORX54269.1"/>
    <property type="molecule type" value="Genomic_DNA"/>
</dbReference>
<dbReference type="GO" id="GO:0032006">
    <property type="term" value="P:regulation of TOR signaling"/>
    <property type="evidence" value="ECO:0007669"/>
    <property type="project" value="TreeGrafter"/>
</dbReference>
<organism evidence="1 2">
    <name type="scientific">Piromyces finnis</name>
    <dbReference type="NCBI Taxonomy" id="1754191"/>
    <lineage>
        <taxon>Eukaryota</taxon>
        <taxon>Fungi</taxon>
        <taxon>Fungi incertae sedis</taxon>
        <taxon>Chytridiomycota</taxon>
        <taxon>Chytridiomycota incertae sedis</taxon>
        <taxon>Neocallimastigomycetes</taxon>
        <taxon>Neocallimastigales</taxon>
        <taxon>Neocallimastigaceae</taxon>
        <taxon>Piromyces</taxon>
    </lineage>
</organism>
<evidence type="ECO:0000313" key="1">
    <source>
        <dbReference type="EMBL" id="ORX54269.1"/>
    </source>
</evidence>
<dbReference type="InterPro" id="IPR031793">
    <property type="entry name" value="KICSTOR_ITFG2"/>
</dbReference>
<dbReference type="SUPFAM" id="SSF69318">
    <property type="entry name" value="Integrin alpha N-terminal domain"/>
    <property type="match status" value="2"/>
</dbReference>
<reference evidence="1 2" key="2">
    <citation type="submission" date="2016-08" db="EMBL/GenBank/DDBJ databases">
        <title>Pervasive Adenine N6-methylation of Active Genes in Fungi.</title>
        <authorList>
            <consortium name="DOE Joint Genome Institute"/>
            <person name="Mondo S.J."/>
            <person name="Dannebaum R.O."/>
            <person name="Kuo R.C."/>
            <person name="Labutti K."/>
            <person name="Haridas S."/>
            <person name="Kuo A."/>
            <person name="Salamov A."/>
            <person name="Ahrendt S.R."/>
            <person name="Lipzen A."/>
            <person name="Sullivan W."/>
            <person name="Andreopoulos W.B."/>
            <person name="Clum A."/>
            <person name="Lindquist E."/>
            <person name="Daum C."/>
            <person name="Ramamoorthy G.K."/>
            <person name="Gryganskyi A."/>
            <person name="Culley D."/>
            <person name="Magnuson J.K."/>
            <person name="James T.Y."/>
            <person name="O'Malley M.A."/>
            <person name="Stajich J.E."/>
            <person name="Spatafora J.W."/>
            <person name="Visel A."/>
            <person name="Grigoriev I.V."/>
        </authorList>
    </citation>
    <scope>NUCLEOTIDE SEQUENCE [LARGE SCALE GENOMIC DNA]</scope>
    <source>
        <strain evidence="2">finn</strain>
    </source>
</reference>
<evidence type="ECO:0008006" key="3">
    <source>
        <dbReference type="Google" id="ProtNLM"/>
    </source>
</evidence>
<name>A0A1Y1VES4_9FUNG</name>
<dbReference type="AlphaFoldDB" id="A0A1Y1VES4"/>
<reference evidence="1 2" key="1">
    <citation type="submission" date="2016-08" db="EMBL/GenBank/DDBJ databases">
        <title>Genomes of anaerobic fungi encode conserved fungal cellulosomes for biomass hydrolysis.</title>
        <authorList>
            <consortium name="DOE Joint Genome Institute"/>
            <person name="Haitjema C.H."/>
            <person name="Gilmore S.P."/>
            <person name="Henske J.K."/>
            <person name="Solomon K.V."/>
            <person name="De Groot R."/>
            <person name="Kuo A."/>
            <person name="Mondo S.J."/>
            <person name="Salamov A.A."/>
            <person name="Labutti K."/>
            <person name="Zhao Z."/>
            <person name="Chiniquy J."/>
            <person name="Barry K."/>
            <person name="Brewer H.M."/>
            <person name="Purvine S.O."/>
            <person name="Wright A.T."/>
            <person name="Boxma B."/>
            <person name="Van Alen T."/>
            <person name="Hackstein J.H."/>
            <person name="Baker S.E."/>
            <person name="Grigoriev I.V."/>
            <person name="O'Malley M.A."/>
        </authorList>
    </citation>
    <scope>NUCLEOTIDE SEQUENCE [LARGE SCALE GENOMIC DNA]</scope>
    <source>
        <strain evidence="2">finn</strain>
    </source>
</reference>
<dbReference type="Pfam" id="PF15907">
    <property type="entry name" value="Itfg2"/>
    <property type="match status" value="1"/>
</dbReference>
<gene>
    <name evidence="1" type="ORF">BCR36DRAFT_581892</name>
</gene>
<dbReference type="OrthoDB" id="9996127at2759"/>
<accession>A0A1Y1VES4</accession>
<protein>
    <recommendedName>
        <fullName evidence="3">Integrin alpha N-terminal domain-containing protein</fullName>
    </recommendedName>
</protein>
<sequence length="462" mass="51752">MDNKKNLKSQTSRSVSFVQRWKWNWSGNITNESLKIGDLDNDGNNEFVIGSITGTVGIFKGQTLWKSFENLGTITAVAIGDVWNNGSNSLIVGTGEGQCHIIEISKVKSEAGDSIENFITKTVTIPVPVNVSRILIADIDGDGFNELVLGRTDRFLHSFQLMKTDTSSSVPLDNNNTTGLAVIIIHNDNNTEKVLLREKRNWSFDGQLGSVAITYDQKKNPILMVAQPGGVVILIDKNGEIIKEKDNASNGSIEVSTELITGIKGVKGANYSAMITMDGNINFYYKLKKEWTLQVNSQLFAISKIDCTNDGNEELVISSWNGLTYIVDHYMNVVEFDFEERVCAFVAGNYDIAPNKSVPCMFFVTFDDVIYVYYDICLSSIYLKTLSDILDKDIEMHSDIIEELGFEPPANGKKRSRAQYADIFQKLFYNTDLELLSEIHEELQERIHKLQISDVSNIRLNI</sequence>